<name>M7BKD6_CHEMY</name>
<dbReference type="EMBL" id="KB521361">
    <property type="protein sequence ID" value="EMP37669.1"/>
    <property type="molecule type" value="Genomic_DNA"/>
</dbReference>
<feature type="region of interest" description="Disordered" evidence="1">
    <location>
        <begin position="46"/>
        <end position="66"/>
    </location>
</feature>
<evidence type="ECO:0000313" key="3">
    <source>
        <dbReference type="Proteomes" id="UP000031443"/>
    </source>
</evidence>
<keyword evidence="3" id="KW-1185">Reference proteome</keyword>
<dbReference type="Proteomes" id="UP000031443">
    <property type="component" value="Unassembled WGS sequence"/>
</dbReference>
<sequence>MPPPRSDSGKKRHRRNVAEKWQHFSAAFRRRGVLWAHKNAPVGAMAPAEVLKEQHSDAETTEPKPPKKKINFLLVVSDSDDENEHVSVHSALNRYRAELVIRIQDRRSEIDPPAVDLAGLVKTRQIDSRWISSRPLYSTPDEKSKGGLNLNTLMSFQEHTERAKKAHILPKATVTYNPDGYV</sequence>
<accession>M7BKD6</accession>
<evidence type="ECO:0000256" key="1">
    <source>
        <dbReference type="SAM" id="MobiDB-lite"/>
    </source>
</evidence>
<gene>
    <name evidence="2" type="ORF">UY3_05129</name>
</gene>
<reference evidence="3" key="1">
    <citation type="journal article" date="2013" name="Nat. Genet.">
        <title>The draft genomes of soft-shell turtle and green sea turtle yield insights into the development and evolution of the turtle-specific body plan.</title>
        <authorList>
            <person name="Wang Z."/>
            <person name="Pascual-Anaya J."/>
            <person name="Zadissa A."/>
            <person name="Li W."/>
            <person name="Niimura Y."/>
            <person name="Huang Z."/>
            <person name="Li C."/>
            <person name="White S."/>
            <person name="Xiong Z."/>
            <person name="Fang D."/>
            <person name="Wang B."/>
            <person name="Ming Y."/>
            <person name="Chen Y."/>
            <person name="Zheng Y."/>
            <person name="Kuraku S."/>
            <person name="Pignatelli M."/>
            <person name="Herrero J."/>
            <person name="Beal K."/>
            <person name="Nozawa M."/>
            <person name="Li Q."/>
            <person name="Wang J."/>
            <person name="Zhang H."/>
            <person name="Yu L."/>
            <person name="Shigenobu S."/>
            <person name="Wang J."/>
            <person name="Liu J."/>
            <person name="Flicek P."/>
            <person name="Searle S."/>
            <person name="Wang J."/>
            <person name="Kuratani S."/>
            <person name="Yin Y."/>
            <person name="Aken B."/>
            <person name="Zhang G."/>
            <person name="Irie N."/>
        </authorList>
    </citation>
    <scope>NUCLEOTIDE SEQUENCE [LARGE SCALE GENOMIC DNA]</scope>
</reference>
<proteinExistence type="predicted"/>
<evidence type="ECO:0000313" key="2">
    <source>
        <dbReference type="EMBL" id="EMP37669.1"/>
    </source>
</evidence>
<organism evidence="2 3">
    <name type="scientific">Chelonia mydas</name>
    <name type="common">Green sea-turtle</name>
    <name type="synonym">Chelonia agassizi</name>
    <dbReference type="NCBI Taxonomy" id="8469"/>
    <lineage>
        <taxon>Eukaryota</taxon>
        <taxon>Metazoa</taxon>
        <taxon>Chordata</taxon>
        <taxon>Craniata</taxon>
        <taxon>Vertebrata</taxon>
        <taxon>Euteleostomi</taxon>
        <taxon>Archelosauria</taxon>
        <taxon>Testudinata</taxon>
        <taxon>Testudines</taxon>
        <taxon>Cryptodira</taxon>
        <taxon>Durocryptodira</taxon>
        <taxon>Americhelydia</taxon>
        <taxon>Chelonioidea</taxon>
        <taxon>Cheloniidae</taxon>
        <taxon>Chelonia</taxon>
    </lineage>
</organism>
<protein>
    <submittedName>
        <fullName evidence="2">Uncharacterized protein</fullName>
    </submittedName>
</protein>
<feature type="compositionally biased region" description="Basic and acidic residues" evidence="1">
    <location>
        <begin position="50"/>
        <end position="65"/>
    </location>
</feature>
<dbReference type="AlphaFoldDB" id="M7BKD6"/>